<accession>A0A347TGU7</accession>
<feature type="domain" description="OmpA-like" evidence="2">
    <location>
        <begin position="116"/>
        <end position="231"/>
    </location>
</feature>
<evidence type="ECO:0000256" key="1">
    <source>
        <dbReference type="PROSITE-ProRule" id="PRU00473"/>
    </source>
</evidence>
<dbReference type="GO" id="GO:0016020">
    <property type="term" value="C:membrane"/>
    <property type="evidence" value="ECO:0007669"/>
    <property type="project" value="UniProtKB-UniRule"/>
</dbReference>
<dbReference type="PANTHER" id="PTHR30329">
    <property type="entry name" value="STATOR ELEMENT OF FLAGELLAR MOTOR COMPLEX"/>
    <property type="match status" value="1"/>
</dbReference>
<evidence type="ECO:0000313" key="6">
    <source>
        <dbReference type="Proteomes" id="UP000264693"/>
    </source>
</evidence>
<evidence type="ECO:0000313" key="3">
    <source>
        <dbReference type="EMBL" id="AXX85825.1"/>
    </source>
</evidence>
<reference evidence="5" key="1">
    <citation type="submission" date="2017-09" db="EMBL/GenBank/DDBJ databases">
        <title>Arcobacter canalis sp. nov., a new species isolated from a water canal contaminated with urban sewage.</title>
        <authorList>
            <person name="Perez-Cataluna A."/>
            <person name="Salas-Masso N."/>
            <person name="Figueras M.J."/>
        </authorList>
    </citation>
    <scope>NUCLEOTIDE SEQUENCE [LARGE SCALE GENOMIC DNA]</scope>
    <source>
        <strain evidence="5">CECT 7727</strain>
    </source>
</reference>
<dbReference type="PROSITE" id="PS51257">
    <property type="entry name" value="PROKAR_LIPOPROTEIN"/>
    <property type="match status" value="1"/>
</dbReference>
<dbReference type="SUPFAM" id="SSF103088">
    <property type="entry name" value="OmpA-like"/>
    <property type="match status" value="1"/>
</dbReference>
<dbReference type="Proteomes" id="UP000264693">
    <property type="component" value="Chromosome"/>
</dbReference>
<proteinExistence type="predicted"/>
<dbReference type="InterPro" id="IPR050330">
    <property type="entry name" value="Bact_OuterMem_StrucFunc"/>
</dbReference>
<dbReference type="PANTHER" id="PTHR30329:SF21">
    <property type="entry name" value="LIPOPROTEIN YIAD-RELATED"/>
    <property type="match status" value="1"/>
</dbReference>
<dbReference type="Proteomes" id="UP000224740">
    <property type="component" value="Unassembled WGS sequence"/>
</dbReference>
<dbReference type="InterPro" id="IPR036737">
    <property type="entry name" value="OmpA-like_sf"/>
</dbReference>
<organism evidence="3 6">
    <name type="scientific">Malaciobacter marinus</name>
    <dbReference type="NCBI Taxonomy" id="505249"/>
    <lineage>
        <taxon>Bacteria</taxon>
        <taxon>Pseudomonadati</taxon>
        <taxon>Campylobacterota</taxon>
        <taxon>Epsilonproteobacteria</taxon>
        <taxon>Campylobacterales</taxon>
        <taxon>Arcobacteraceae</taxon>
        <taxon>Malaciobacter</taxon>
    </lineage>
</organism>
<sequence>MQVGKKIFLLSLLLLLLIVSCVYKHANEFMNSTASVVEDKEVQLQENNNSDVVEVELEPVDLQLKETHDSVTEKIIKIEEEIKKPEPIILKRVDEGYRRSNGELSYKDLSKKSKAIQDELYSIMRDESFEFSKAGIDYLSKNDELLNKIYKIMENNDNLSFEIAGHVSIRPGDDKYNRYISVMRAANIKKKLISMGIKNTRMKGRGYGDKIPLIQDEIKIFNRIEFNIIGE</sequence>
<dbReference type="KEGG" id="amar:AMRN_0024"/>
<reference evidence="4" key="2">
    <citation type="submission" date="2017-09" db="EMBL/GenBank/DDBJ databases">
        <authorList>
            <person name="Perez-Cataluna A."/>
            <person name="Figueras M.J."/>
            <person name="Salas-Masso N."/>
        </authorList>
    </citation>
    <scope>NUCLEOTIDE SEQUENCE</scope>
    <source>
        <strain evidence="4">CECT 7727</strain>
    </source>
</reference>
<keyword evidence="1" id="KW-0472">Membrane</keyword>
<protein>
    <submittedName>
        <fullName evidence="3">Putative peptidoglycan-binding protein (OmpA domain)</fullName>
    </submittedName>
</protein>
<keyword evidence="5" id="KW-1185">Reference proteome</keyword>
<dbReference type="EMBL" id="CP032101">
    <property type="protein sequence ID" value="AXX85825.1"/>
    <property type="molecule type" value="Genomic_DNA"/>
</dbReference>
<evidence type="ECO:0000313" key="4">
    <source>
        <dbReference type="EMBL" id="PHO15778.1"/>
    </source>
</evidence>
<reference evidence="3 6" key="3">
    <citation type="submission" date="2018-08" db="EMBL/GenBank/DDBJ databases">
        <title>Complete genome of the Arcobacter marinus type strain JCM 15502.</title>
        <authorList>
            <person name="Miller W.G."/>
            <person name="Yee E."/>
            <person name="Huynh S."/>
            <person name="Parker C.T."/>
        </authorList>
    </citation>
    <scope>NUCLEOTIDE SEQUENCE [LARGE SCALE GENOMIC DNA]</scope>
    <source>
        <strain evidence="3 6">JCM 15502</strain>
    </source>
</reference>
<dbReference type="PROSITE" id="PS51123">
    <property type="entry name" value="OMPA_2"/>
    <property type="match status" value="1"/>
</dbReference>
<evidence type="ECO:0000313" key="5">
    <source>
        <dbReference type="Proteomes" id="UP000224740"/>
    </source>
</evidence>
<gene>
    <name evidence="3" type="ORF">AMRN_0024</name>
    <name evidence="4" type="ORF">CPH92_04960</name>
</gene>
<name>A0A347TGU7_9BACT</name>
<dbReference type="Gene3D" id="3.30.1330.60">
    <property type="entry name" value="OmpA-like domain"/>
    <property type="match status" value="1"/>
</dbReference>
<dbReference type="AlphaFoldDB" id="A0A347TGU7"/>
<evidence type="ECO:0000259" key="2">
    <source>
        <dbReference type="PROSITE" id="PS51123"/>
    </source>
</evidence>
<dbReference type="RefSeq" id="WP_099310648.1">
    <property type="nucleotide sequence ID" value="NZ_CP182351.1"/>
</dbReference>
<dbReference type="InterPro" id="IPR006665">
    <property type="entry name" value="OmpA-like"/>
</dbReference>
<dbReference type="EMBL" id="NXAO01000019">
    <property type="protein sequence ID" value="PHO15778.1"/>
    <property type="molecule type" value="Genomic_DNA"/>
</dbReference>
<dbReference type="Pfam" id="PF00691">
    <property type="entry name" value="OmpA"/>
    <property type="match status" value="1"/>
</dbReference>